<reference evidence="1 2" key="1">
    <citation type="submission" date="2013-08" db="EMBL/GenBank/DDBJ databases">
        <title>The genome sequence of Knoellia aerolata.</title>
        <authorList>
            <person name="Zhu W."/>
            <person name="Wang G."/>
        </authorList>
    </citation>
    <scope>NUCLEOTIDE SEQUENCE [LARGE SCALE GENOMIC DNA]</scope>
    <source>
        <strain evidence="1 2">DSM 18566</strain>
    </source>
</reference>
<dbReference type="Proteomes" id="UP000030013">
    <property type="component" value="Unassembled WGS sequence"/>
</dbReference>
<dbReference type="SUPFAM" id="SSF109604">
    <property type="entry name" value="HD-domain/PDEase-like"/>
    <property type="match status" value="1"/>
</dbReference>
<protein>
    <submittedName>
        <fullName evidence="1">Metal-dependent phosphohydrolase</fullName>
    </submittedName>
</protein>
<evidence type="ECO:0000313" key="1">
    <source>
        <dbReference type="EMBL" id="KGN40098.1"/>
    </source>
</evidence>
<dbReference type="Gene3D" id="1.10.3210.10">
    <property type="entry name" value="Hypothetical protein af1432"/>
    <property type="match status" value="1"/>
</dbReference>
<dbReference type="PANTHER" id="PTHR21174">
    <property type="match status" value="1"/>
</dbReference>
<dbReference type="eggNOG" id="COG4339">
    <property type="taxonomic scope" value="Bacteria"/>
</dbReference>
<dbReference type="AlphaFoldDB" id="A0A0A0JSE9"/>
<dbReference type="RefSeq" id="WP_052113163.1">
    <property type="nucleotide sequence ID" value="NZ_AVPL01000053.1"/>
</dbReference>
<organism evidence="1 2">
    <name type="scientific">Knoellia aerolata DSM 18566</name>
    <dbReference type="NCBI Taxonomy" id="1385519"/>
    <lineage>
        <taxon>Bacteria</taxon>
        <taxon>Bacillati</taxon>
        <taxon>Actinomycetota</taxon>
        <taxon>Actinomycetes</taxon>
        <taxon>Micrococcales</taxon>
        <taxon>Intrasporangiaceae</taxon>
        <taxon>Knoellia</taxon>
    </lineage>
</organism>
<dbReference type="STRING" id="1385519.N801_08125"/>
<dbReference type="PANTHER" id="PTHR21174:SF0">
    <property type="entry name" value="HD PHOSPHOHYDROLASE FAMILY PROTEIN-RELATED"/>
    <property type="match status" value="1"/>
</dbReference>
<gene>
    <name evidence="1" type="ORF">N801_08125</name>
</gene>
<dbReference type="PIRSF" id="PIRSF035170">
    <property type="entry name" value="HD_phosphohydro"/>
    <property type="match status" value="1"/>
</dbReference>
<dbReference type="OrthoDB" id="9808993at2"/>
<dbReference type="InterPro" id="IPR009218">
    <property type="entry name" value="HD_phosphohydro"/>
</dbReference>
<keyword evidence="1" id="KW-0378">Hydrolase</keyword>
<dbReference type="EMBL" id="AVPL01000053">
    <property type="protein sequence ID" value="KGN40098.1"/>
    <property type="molecule type" value="Genomic_DNA"/>
</dbReference>
<evidence type="ECO:0000313" key="2">
    <source>
        <dbReference type="Proteomes" id="UP000030013"/>
    </source>
</evidence>
<sequence length="214" mass="24014">MQRDEVWDEAVRVVRGDVHGLVPVRADLTGRWSEQHRGYHDLRHLDEVVAALTRLRASSLDADADADWAAVVLAAWFHDAVYDVTTPADNERLSAELARTALSANGIAAAVVDTVTSLVLDSTDHVVSDTRGPHAVFHDADLWILAAPTGRFDEYCADVRREYASVPDLDYARGRTAVLEPFLDRESVYRTELARSDWEPAARRNLSRELRRLR</sequence>
<dbReference type="GO" id="GO:0016787">
    <property type="term" value="F:hydrolase activity"/>
    <property type="evidence" value="ECO:0007669"/>
    <property type="project" value="UniProtKB-KW"/>
</dbReference>
<name>A0A0A0JSE9_9MICO</name>
<comment type="caution">
    <text evidence="1">The sequence shown here is derived from an EMBL/GenBank/DDBJ whole genome shotgun (WGS) entry which is preliminary data.</text>
</comment>
<proteinExistence type="predicted"/>
<keyword evidence="2" id="KW-1185">Reference proteome</keyword>
<accession>A0A0A0JSE9</accession>